<dbReference type="AlphaFoldDB" id="A0A016W8M5"/>
<keyword evidence="3" id="KW-1185">Reference proteome</keyword>
<name>A0A016W8M5_9BILA</name>
<evidence type="ECO:0000256" key="1">
    <source>
        <dbReference type="SAM" id="Coils"/>
    </source>
</evidence>
<comment type="caution">
    <text evidence="2">The sequence shown here is derived from an EMBL/GenBank/DDBJ whole genome shotgun (WGS) entry which is preliminary data.</text>
</comment>
<sequence length="334" mass="37648">MLRAGINSLQSEVDSVEKLYSNQESKTERERILLEIKDLEAETDFYQIISDAERFAWTIEERITDAKLQLVRINRKKVLERRVRCQNTSPLSDSRISGTSCELNPQTFEDTPKSNDIYSFSSLKNGSGRCQNQNMPGDLERSEEIGSKNMDMTLVHSRGDYKRSVLDLGNKNYGVNSRIVPMGSVTLSKSELILENNGEVIATMIPKVPEAVTATRPHERTEEIQCGNVNNETNAVMSKSATVAHRHIAHIRAGIVPENSMICSSQSDHLPAKILLIPTLSALLHTVIHSLSTTSHLHDCHFAPTNLDTFMDLTIWTFTNDRLRKKRSLMQLIL</sequence>
<gene>
    <name evidence="2" type="primary">Acey_s0924.g3059</name>
    <name evidence="2" type="ORF">Y032_0924g3059</name>
</gene>
<proteinExistence type="predicted"/>
<keyword evidence="1" id="KW-0175">Coiled coil</keyword>
<protein>
    <submittedName>
        <fullName evidence="2">Uncharacterized protein</fullName>
    </submittedName>
</protein>
<evidence type="ECO:0000313" key="3">
    <source>
        <dbReference type="Proteomes" id="UP000024635"/>
    </source>
</evidence>
<dbReference type="EMBL" id="JARK01000524">
    <property type="protein sequence ID" value="EYC36199.1"/>
    <property type="molecule type" value="Genomic_DNA"/>
</dbReference>
<evidence type="ECO:0000313" key="2">
    <source>
        <dbReference type="EMBL" id="EYC36199.1"/>
    </source>
</evidence>
<accession>A0A016W8M5</accession>
<dbReference type="Proteomes" id="UP000024635">
    <property type="component" value="Unassembled WGS sequence"/>
</dbReference>
<feature type="coiled-coil region" evidence="1">
    <location>
        <begin position="6"/>
        <end position="42"/>
    </location>
</feature>
<reference evidence="3" key="1">
    <citation type="journal article" date="2015" name="Nat. Genet.">
        <title>The genome and transcriptome of the zoonotic hookworm Ancylostoma ceylanicum identify infection-specific gene families.</title>
        <authorList>
            <person name="Schwarz E.M."/>
            <person name="Hu Y."/>
            <person name="Antoshechkin I."/>
            <person name="Miller M.M."/>
            <person name="Sternberg P.W."/>
            <person name="Aroian R.V."/>
        </authorList>
    </citation>
    <scope>NUCLEOTIDE SEQUENCE</scope>
    <source>
        <strain evidence="3">HY135</strain>
    </source>
</reference>
<organism evidence="2 3">
    <name type="scientific">Ancylostoma ceylanicum</name>
    <dbReference type="NCBI Taxonomy" id="53326"/>
    <lineage>
        <taxon>Eukaryota</taxon>
        <taxon>Metazoa</taxon>
        <taxon>Ecdysozoa</taxon>
        <taxon>Nematoda</taxon>
        <taxon>Chromadorea</taxon>
        <taxon>Rhabditida</taxon>
        <taxon>Rhabditina</taxon>
        <taxon>Rhabditomorpha</taxon>
        <taxon>Strongyloidea</taxon>
        <taxon>Ancylostomatidae</taxon>
        <taxon>Ancylostomatinae</taxon>
        <taxon>Ancylostoma</taxon>
    </lineage>
</organism>